<dbReference type="OrthoDB" id="671858at2759"/>
<comment type="caution">
    <text evidence="2">The sequence shown here is derived from an EMBL/GenBank/DDBJ whole genome shotgun (WGS) entry which is preliminary data.</text>
</comment>
<organism evidence="2 3">
    <name type="scientific">Rhamnella rubrinervis</name>
    <dbReference type="NCBI Taxonomy" id="2594499"/>
    <lineage>
        <taxon>Eukaryota</taxon>
        <taxon>Viridiplantae</taxon>
        <taxon>Streptophyta</taxon>
        <taxon>Embryophyta</taxon>
        <taxon>Tracheophyta</taxon>
        <taxon>Spermatophyta</taxon>
        <taxon>Magnoliopsida</taxon>
        <taxon>eudicotyledons</taxon>
        <taxon>Gunneridae</taxon>
        <taxon>Pentapetalae</taxon>
        <taxon>rosids</taxon>
        <taxon>fabids</taxon>
        <taxon>Rosales</taxon>
        <taxon>Rhamnaceae</taxon>
        <taxon>rhamnoid group</taxon>
        <taxon>Rhamneae</taxon>
        <taxon>Rhamnella</taxon>
    </lineage>
</organism>
<dbReference type="PANTHER" id="PTHR34570">
    <property type="entry name" value="OS03G0593100 PROTEIN"/>
    <property type="match status" value="1"/>
</dbReference>
<evidence type="ECO:0000313" key="2">
    <source>
        <dbReference type="EMBL" id="KAF3451851.1"/>
    </source>
</evidence>
<dbReference type="PANTHER" id="PTHR34570:SF12">
    <property type="entry name" value="EXPRESSED PROTEIN"/>
    <property type="match status" value="1"/>
</dbReference>
<name>A0A8K0MMM5_9ROSA</name>
<gene>
    <name evidence="2" type="ORF">FNV43_RR07947</name>
</gene>
<dbReference type="EMBL" id="VOIH02000003">
    <property type="protein sequence ID" value="KAF3451851.1"/>
    <property type="molecule type" value="Genomic_DNA"/>
</dbReference>
<reference evidence="2" key="1">
    <citation type="submission" date="2020-03" db="EMBL/GenBank/DDBJ databases">
        <title>A high-quality chromosome-level genome assembly of a woody plant with both climbing and erect habits, Rhamnella rubrinervis.</title>
        <authorList>
            <person name="Lu Z."/>
            <person name="Yang Y."/>
            <person name="Zhu X."/>
            <person name="Sun Y."/>
        </authorList>
    </citation>
    <scope>NUCLEOTIDE SEQUENCE</scope>
    <source>
        <strain evidence="2">BYM</strain>
        <tissue evidence="2">Leaf</tissue>
    </source>
</reference>
<accession>A0A8K0MMM5</accession>
<keyword evidence="1" id="KW-0175">Coiled coil</keyword>
<keyword evidence="3" id="KW-1185">Reference proteome</keyword>
<evidence type="ECO:0000256" key="1">
    <source>
        <dbReference type="SAM" id="Coils"/>
    </source>
</evidence>
<sequence length="153" mass="17588">MGTESHECPSVVHSSIALLQERFRQLQRMKEMREEKELINRMLAVAESNNKHYLNIHVKPTMYFEPACLFPKPQRAIQVQPQNQDSVSQWQSNVEYRSVESSSISSCTRPLMNLWPIDYDTPSSSSDASLSFSKLSEEYLCDSESDVDTSLHL</sequence>
<dbReference type="AlphaFoldDB" id="A0A8K0MMM5"/>
<proteinExistence type="predicted"/>
<feature type="coiled-coil region" evidence="1">
    <location>
        <begin position="16"/>
        <end position="49"/>
    </location>
</feature>
<evidence type="ECO:0000313" key="3">
    <source>
        <dbReference type="Proteomes" id="UP000796880"/>
    </source>
</evidence>
<dbReference type="Proteomes" id="UP000796880">
    <property type="component" value="Unassembled WGS sequence"/>
</dbReference>
<protein>
    <submittedName>
        <fullName evidence="2">Uncharacterized protein</fullName>
    </submittedName>
</protein>